<dbReference type="Gene3D" id="1.10.3210.10">
    <property type="entry name" value="Hypothetical protein af1432"/>
    <property type="match status" value="1"/>
</dbReference>
<dbReference type="EMBL" id="JOTN01000011">
    <property type="protein sequence ID" value="KEK18750.1"/>
    <property type="molecule type" value="Genomic_DNA"/>
</dbReference>
<dbReference type="Pfam" id="PF02824">
    <property type="entry name" value="TGS"/>
    <property type="match status" value="1"/>
</dbReference>
<dbReference type="GO" id="GO:0016301">
    <property type="term" value="F:kinase activity"/>
    <property type="evidence" value="ECO:0007669"/>
    <property type="project" value="UniProtKB-KW"/>
</dbReference>
<evidence type="ECO:0000313" key="4">
    <source>
        <dbReference type="EMBL" id="KEK18750.1"/>
    </source>
</evidence>
<reference evidence="4 5" key="1">
    <citation type="submission" date="2014-06" db="EMBL/GenBank/DDBJ databases">
        <title>Draft genome sequence of Bacillus manliponensis JCM 15802 (MCCC 1A00708).</title>
        <authorList>
            <person name="Lai Q."/>
            <person name="Liu Y."/>
            <person name="Shao Z."/>
        </authorList>
    </citation>
    <scope>NUCLEOTIDE SEQUENCE [LARGE SCALE GENOMIC DNA]</scope>
    <source>
        <strain evidence="4 5">JCM 15802</strain>
    </source>
</reference>
<protein>
    <submittedName>
        <fullName evidence="4">GTP pyrophosphokinase</fullName>
    </submittedName>
</protein>
<comment type="caution">
    <text evidence="4">The sequence shown here is derived from an EMBL/GenBank/DDBJ whole genome shotgun (WGS) entry which is preliminary data.</text>
</comment>
<feature type="domain" description="HD/PDEase" evidence="3">
    <location>
        <begin position="38"/>
        <end position="150"/>
    </location>
</feature>
<dbReference type="SUPFAM" id="SSF81271">
    <property type="entry name" value="TGS-like"/>
    <property type="match status" value="1"/>
</dbReference>
<evidence type="ECO:0000259" key="3">
    <source>
        <dbReference type="SMART" id="SM00471"/>
    </source>
</evidence>
<name>A0A073JWS1_9BACI</name>
<dbReference type="InterPro" id="IPR004095">
    <property type="entry name" value="TGS"/>
</dbReference>
<keyword evidence="5" id="KW-1185">Reference proteome</keyword>
<dbReference type="PANTHER" id="PTHR43061:SF1">
    <property type="entry name" value="GTP DIPHOSPHOKINASE RSH1, CHLOROPLASTIC-RELATED"/>
    <property type="match status" value="1"/>
</dbReference>
<dbReference type="RefSeq" id="WP_034639908.1">
    <property type="nucleotide sequence ID" value="NZ_CBCSJC010000012.1"/>
</dbReference>
<proteinExistence type="inferred from homology"/>
<dbReference type="Gene3D" id="3.30.460.10">
    <property type="entry name" value="Beta Polymerase, domain 2"/>
    <property type="match status" value="1"/>
</dbReference>
<dbReference type="InterPro" id="IPR043519">
    <property type="entry name" value="NT_sf"/>
</dbReference>
<dbReference type="SUPFAM" id="SSF81301">
    <property type="entry name" value="Nucleotidyltransferase"/>
    <property type="match status" value="1"/>
</dbReference>
<dbReference type="Proteomes" id="UP000027822">
    <property type="component" value="Unassembled WGS sequence"/>
</dbReference>
<dbReference type="CDD" id="cd00077">
    <property type="entry name" value="HDc"/>
    <property type="match status" value="1"/>
</dbReference>
<dbReference type="InterPro" id="IPR007685">
    <property type="entry name" value="RelA_SpoT"/>
</dbReference>
<dbReference type="OrthoDB" id="9805041at2"/>
<comment type="pathway">
    <text evidence="1">Purine metabolism; ppGpp biosynthesis; ppGpp from GTP: step 1/2.</text>
</comment>
<dbReference type="SMART" id="SM00471">
    <property type="entry name" value="HDc"/>
    <property type="match status" value="1"/>
</dbReference>
<dbReference type="AlphaFoldDB" id="A0A073JWS1"/>
<sequence>MKEILLKKAAYLHENEQNQLLKAMGVAEKVHEGQFRVSGEPFIMHPFAVTEILLDSRADATTAIAALLHDVVEDTAHTIEEIEREFGKKVAAIVDGLTKVDKKQISNKEEYEAVNVKKLLLATQTDIRVAVIKVIDRLHNMRTLHVKVIEKQVPYANETVKIFSPLCKILGLIHIQKELEELAFLYLHNPKYYLMQQLIKKYTEQLEDVTKAILKDISNRKEHTSAFEVNYEISPIYTAYSSLQDIQHMTEVANIYITTTSELDCYKMLGIIHRLYEPISHQFIDYIATEHDVFHRYLQTKVRIYDDEITVRIQTQTDQNRREKGIFFFLEQGVTDDEMKELVSRVIGQSISANEMITEDARQFYDFVSFELFQETIVTFTPKLKCIRLPKGATVIDFAYAFDPAIAAYMSGVKVNGVKKSITETVTHLDVIEILVTTHTCQVCEDWLNFVMTAKARMEIERGL</sequence>
<dbReference type="GO" id="GO:0015969">
    <property type="term" value="P:guanosine tetraphosphate metabolic process"/>
    <property type="evidence" value="ECO:0007669"/>
    <property type="project" value="InterPro"/>
</dbReference>
<accession>A0A073JWS1</accession>
<keyword evidence="4" id="KW-0808">Transferase</keyword>
<organism evidence="4 5">
    <name type="scientific">Bacillus manliponensis</name>
    <dbReference type="NCBI Taxonomy" id="574376"/>
    <lineage>
        <taxon>Bacteria</taxon>
        <taxon>Bacillati</taxon>
        <taxon>Bacillota</taxon>
        <taxon>Bacilli</taxon>
        <taxon>Bacillales</taxon>
        <taxon>Bacillaceae</taxon>
        <taxon>Bacillus</taxon>
        <taxon>Bacillus cereus group</taxon>
    </lineage>
</organism>
<dbReference type="eggNOG" id="COG0317">
    <property type="taxonomic scope" value="Bacteria"/>
</dbReference>
<evidence type="ECO:0000256" key="1">
    <source>
        <dbReference type="ARBA" id="ARBA00004976"/>
    </source>
</evidence>
<dbReference type="InterPro" id="IPR012675">
    <property type="entry name" value="Beta-grasp_dom_sf"/>
</dbReference>
<keyword evidence="4" id="KW-0418">Kinase</keyword>
<dbReference type="SUPFAM" id="SSF109604">
    <property type="entry name" value="HD-domain/PDEase-like"/>
    <property type="match status" value="1"/>
</dbReference>
<comment type="similarity">
    <text evidence="2">Belongs to the RelA/SpoT family.</text>
</comment>
<evidence type="ECO:0000256" key="2">
    <source>
        <dbReference type="ARBA" id="ARBA00007476"/>
    </source>
</evidence>
<dbReference type="InterPro" id="IPR003607">
    <property type="entry name" value="HD/PDEase_dom"/>
</dbReference>
<evidence type="ECO:0000313" key="5">
    <source>
        <dbReference type="Proteomes" id="UP000027822"/>
    </source>
</evidence>
<dbReference type="FunFam" id="1.10.3210.10:FF:000001">
    <property type="entry name" value="GTP pyrophosphokinase RelA"/>
    <property type="match status" value="1"/>
</dbReference>
<dbReference type="Gene3D" id="3.10.20.30">
    <property type="match status" value="1"/>
</dbReference>
<dbReference type="STRING" id="574376.BAMA_02945"/>
<dbReference type="InterPro" id="IPR012676">
    <property type="entry name" value="TGS-like"/>
</dbReference>
<dbReference type="PANTHER" id="PTHR43061">
    <property type="entry name" value="GTP DIPHOSPHOKINASE RSH1, CHLOROPLASTIC-RELATED"/>
    <property type="match status" value="1"/>
</dbReference>
<dbReference type="Pfam" id="PF04607">
    <property type="entry name" value="RelA_SpoT"/>
    <property type="match status" value="1"/>
</dbReference>
<dbReference type="Pfam" id="PF13328">
    <property type="entry name" value="HD_4"/>
    <property type="match status" value="1"/>
</dbReference>
<gene>
    <name evidence="4" type="ORF">BAMA_02945</name>
</gene>